<proteinExistence type="predicted"/>
<dbReference type="AlphaFoldDB" id="A0A1I0V2K7"/>
<reference evidence="1 2" key="1">
    <citation type="submission" date="2016-10" db="EMBL/GenBank/DDBJ databases">
        <authorList>
            <person name="de Groot N.N."/>
        </authorList>
    </citation>
    <scope>NUCLEOTIDE SEQUENCE [LARGE SCALE GENOMIC DNA]</scope>
    <source>
        <strain evidence="1 2">DSM 12271</strain>
    </source>
</reference>
<evidence type="ECO:0000313" key="2">
    <source>
        <dbReference type="Proteomes" id="UP000198619"/>
    </source>
</evidence>
<name>A0A1I0V2K7_9CLOT</name>
<dbReference type="RefSeq" id="WP_090037679.1">
    <property type="nucleotide sequence ID" value="NZ_FOKI01000001.1"/>
</dbReference>
<dbReference type="Proteomes" id="UP000198619">
    <property type="component" value="Unassembled WGS sequence"/>
</dbReference>
<dbReference type="STRING" id="84698.SAMN04488528_1001119"/>
<organism evidence="1 2">
    <name type="scientific">Clostridium frigidicarnis</name>
    <dbReference type="NCBI Taxonomy" id="84698"/>
    <lineage>
        <taxon>Bacteria</taxon>
        <taxon>Bacillati</taxon>
        <taxon>Bacillota</taxon>
        <taxon>Clostridia</taxon>
        <taxon>Eubacteriales</taxon>
        <taxon>Clostridiaceae</taxon>
        <taxon>Clostridium</taxon>
    </lineage>
</organism>
<protein>
    <submittedName>
        <fullName evidence="1">Uncharacterized protein</fullName>
    </submittedName>
</protein>
<accession>A0A1I0V2K7</accession>
<sequence length="80" mass="9395">MKELYKKFKKLTGFSYQDVADKVGVDKQHIHDSMGNYSMLYKTSMATVMNYCIDDKIDELENHIKSLKELKKEVMIQSLK</sequence>
<evidence type="ECO:0000313" key="1">
    <source>
        <dbReference type="EMBL" id="SFA70599.1"/>
    </source>
</evidence>
<gene>
    <name evidence="1" type="ORF">SAMN04488528_1001119</name>
</gene>
<keyword evidence="2" id="KW-1185">Reference proteome</keyword>
<dbReference type="EMBL" id="FOKI01000001">
    <property type="protein sequence ID" value="SFA70599.1"/>
    <property type="molecule type" value="Genomic_DNA"/>
</dbReference>